<evidence type="ECO:0000256" key="1">
    <source>
        <dbReference type="SAM" id="MobiDB-lite"/>
    </source>
</evidence>
<feature type="compositionally biased region" description="Pro residues" evidence="1">
    <location>
        <begin position="300"/>
        <end position="310"/>
    </location>
</feature>
<dbReference type="Proteomes" id="UP000799444">
    <property type="component" value="Unassembled WGS sequence"/>
</dbReference>
<keyword evidence="2" id="KW-1133">Transmembrane helix</keyword>
<feature type="region of interest" description="Disordered" evidence="1">
    <location>
        <begin position="275"/>
        <end position="353"/>
    </location>
</feature>
<comment type="caution">
    <text evidence="3">The sequence shown here is derived from an EMBL/GenBank/DDBJ whole genome shotgun (WGS) entry which is preliminary data.</text>
</comment>
<feature type="compositionally biased region" description="Polar residues" evidence="1">
    <location>
        <begin position="286"/>
        <end position="298"/>
    </location>
</feature>
<gene>
    <name evidence="3" type="ORF">EJ04DRAFT_562178</name>
</gene>
<feature type="compositionally biased region" description="Polar residues" evidence="1">
    <location>
        <begin position="325"/>
        <end position="339"/>
    </location>
</feature>
<feature type="compositionally biased region" description="Polar residues" evidence="1">
    <location>
        <begin position="120"/>
        <end position="157"/>
    </location>
</feature>
<feature type="compositionally biased region" description="Low complexity" evidence="1">
    <location>
        <begin position="56"/>
        <end position="119"/>
    </location>
</feature>
<evidence type="ECO:0000256" key="2">
    <source>
        <dbReference type="SAM" id="Phobius"/>
    </source>
</evidence>
<feature type="compositionally biased region" description="Basic and acidic residues" evidence="1">
    <location>
        <begin position="343"/>
        <end position="353"/>
    </location>
</feature>
<dbReference type="OrthoDB" id="3798694at2759"/>
<feature type="transmembrane region" description="Helical" evidence="2">
    <location>
        <begin position="208"/>
        <end position="229"/>
    </location>
</feature>
<reference evidence="3" key="1">
    <citation type="journal article" date="2020" name="Stud. Mycol.">
        <title>101 Dothideomycetes genomes: a test case for predicting lifestyles and emergence of pathogens.</title>
        <authorList>
            <person name="Haridas S."/>
            <person name="Albert R."/>
            <person name="Binder M."/>
            <person name="Bloem J."/>
            <person name="Labutti K."/>
            <person name="Salamov A."/>
            <person name="Andreopoulos B."/>
            <person name="Baker S."/>
            <person name="Barry K."/>
            <person name="Bills G."/>
            <person name="Bluhm B."/>
            <person name="Cannon C."/>
            <person name="Castanera R."/>
            <person name="Culley D."/>
            <person name="Daum C."/>
            <person name="Ezra D."/>
            <person name="Gonzalez J."/>
            <person name="Henrissat B."/>
            <person name="Kuo A."/>
            <person name="Liang C."/>
            <person name="Lipzen A."/>
            <person name="Lutzoni F."/>
            <person name="Magnuson J."/>
            <person name="Mondo S."/>
            <person name="Nolan M."/>
            <person name="Ohm R."/>
            <person name="Pangilinan J."/>
            <person name="Park H.-J."/>
            <person name="Ramirez L."/>
            <person name="Alfaro M."/>
            <person name="Sun H."/>
            <person name="Tritt A."/>
            <person name="Yoshinaga Y."/>
            <person name="Zwiers L.-H."/>
            <person name="Turgeon B."/>
            <person name="Goodwin S."/>
            <person name="Spatafora J."/>
            <person name="Crous P."/>
            <person name="Grigoriev I."/>
        </authorList>
    </citation>
    <scope>NUCLEOTIDE SEQUENCE</scope>
    <source>
        <strain evidence="3">CBS 125425</strain>
    </source>
</reference>
<protein>
    <submittedName>
        <fullName evidence="3">Uncharacterized protein</fullName>
    </submittedName>
</protein>
<keyword evidence="4" id="KW-1185">Reference proteome</keyword>
<feature type="compositionally biased region" description="Basic and acidic residues" evidence="1">
    <location>
        <begin position="372"/>
        <end position="388"/>
    </location>
</feature>
<evidence type="ECO:0000313" key="4">
    <source>
        <dbReference type="Proteomes" id="UP000799444"/>
    </source>
</evidence>
<dbReference type="AlphaFoldDB" id="A0A9P4R4S1"/>
<feature type="region of interest" description="Disordered" evidence="1">
    <location>
        <begin position="1"/>
        <end position="201"/>
    </location>
</feature>
<accession>A0A9P4R4S1</accession>
<evidence type="ECO:0000313" key="3">
    <source>
        <dbReference type="EMBL" id="KAF2736699.1"/>
    </source>
</evidence>
<feature type="compositionally biased region" description="Low complexity" evidence="1">
    <location>
        <begin position="158"/>
        <end position="174"/>
    </location>
</feature>
<keyword evidence="2" id="KW-0472">Membrane</keyword>
<keyword evidence="2" id="KW-0812">Transmembrane</keyword>
<feature type="region of interest" description="Disordered" evidence="1">
    <location>
        <begin position="372"/>
        <end position="414"/>
    </location>
</feature>
<name>A0A9P4R4S1_9PLEO</name>
<feature type="compositionally biased region" description="Polar residues" evidence="1">
    <location>
        <begin position="184"/>
        <end position="201"/>
    </location>
</feature>
<dbReference type="EMBL" id="ML996122">
    <property type="protein sequence ID" value="KAF2736699.1"/>
    <property type="molecule type" value="Genomic_DNA"/>
</dbReference>
<organism evidence="3 4">
    <name type="scientific">Polyplosphaeria fusca</name>
    <dbReference type="NCBI Taxonomy" id="682080"/>
    <lineage>
        <taxon>Eukaryota</taxon>
        <taxon>Fungi</taxon>
        <taxon>Dikarya</taxon>
        <taxon>Ascomycota</taxon>
        <taxon>Pezizomycotina</taxon>
        <taxon>Dothideomycetes</taxon>
        <taxon>Pleosporomycetidae</taxon>
        <taxon>Pleosporales</taxon>
        <taxon>Tetraplosphaeriaceae</taxon>
        <taxon>Polyplosphaeria</taxon>
    </lineage>
</organism>
<sequence>MKMGLYQRRRPTPIQIVPRQEPTLTGEPESPDSPDASPSPSGVPDTPGSPDSPRESQTTISSSASSLEAASSTAPPEITSTATTSSDSTEAPAAPSETSTPPSKSSSSSGNVNGPTSTSQQSSNPVQRPTQSTGGTTATERATSIATVPSSDFSSQNAAPVLPSSTSSASAPAESEFRGGSGTNLGQEEPQTTAKPTTSGGISIGAKAALITMGVLGAIALLVGVVIFMKRRRRRQRASLRHAEDAFDPSNTGSLNHPETVHTAAHMTKSTTYSLFGADPTHRPETVSTNDSPPQSRISPPEPTPNPFADPPLNKAYDVLRGRPRSTTLTDRGSWTQNPFHDPASDRFDPFGELQEKARRERVRYMDELRREEDQLRTEQQYQEKERMGLGIPDVARKGGGVTVDRSGSNGFPR</sequence>
<proteinExistence type="predicted"/>